<reference evidence="1" key="1">
    <citation type="submission" date="2015-12" db="EMBL/GenBank/DDBJ databases">
        <title>De novo transcriptome assembly of four potential Pierce s Disease insect vectors from Arizona vineyards.</title>
        <authorList>
            <person name="Tassone E.E."/>
        </authorList>
    </citation>
    <scope>NUCLEOTIDE SEQUENCE</scope>
</reference>
<evidence type="ECO:0000313" key="1">
    <source>
        <dbReference type="EMBL" id="JAS22437.1"/>
    </source>
</evidence>
<dbReference type="EMBL" id="GEDC01014861">
    <property type="protein sequence ID" value="JAS22437.1"/>
    <property type="molecule type" value="Transcribed_RNA"/>
</dbReference>
<gene>
    <name evidence="1" type="ORF">g.44977</name>
</gene>
<feature type="non-terminal residue" evidence="1">
    <location>
        <position position="125"/>
    </location>
</feature>
<proteinExistence type="predicted"/>
<sequence length="125" mass="14261">AFGKFISLQLRPNKHLTSPQFKTILRGDNYEEVMTGPDNNCYFIHSDTTSSAALSLCNQNELNGIVFLTDDTFEIQPLSSRLQALVGGRNTHFVKRVPQFSHIWADEKFLPQEVKEDLFEEIEQG</sequence>
<protein>
    <submittedName>
        <fullName evidence="1">Uncharacterized protein</fullName>
    </submittedName>
</protein>
<organism evidence="1">
    <name type="scientific">Clastoptera arizonana</name>
    <name type="common">Arizona spittle bug</name>
    <dbReference type="NCBI Taxonomy" id="38151"/>
    <lineage>
        <taxon>Eukaryota</taxon>
        <taxon>Metazoa</taxon>
        <taxon>Ecdysozoa</taxon>
        <taxon>Arthropoda</taxon>
        <taxon>Hexapoda</taxon>
        <taxon>Insecta</taxon>
        <taxon>Pterygota</taxon>
        <taxon>Neoptera</taxon>
        <taxon>Paraneoptera</taxon>
        <taxon>Hemiptera</taxon>
        <taxon>Auchenorrhyncha</taxon>
        <taxon>Cercopoidea</taxon>
        <taxon>Clastopteridae</taxon>
        <taxon>Clastoptera</taxon>
    </lineage>
</organism>
<feature type="non-terminal residue" evidence="1">
    <location>
        <position position="1"/>
    </location>
</feature>
<dbReference type="AlphaFoldDB" id="A0A1B6D9R5"/>
<accession>A0A1B6D9R5</accession>
<name>A0A1B6D9R5_9HEMI</name>